<evidence type="ECO:0000256" key="2">
    <source>
        <dbReference type="SAM" id="Phobius"/>
    </source>
</evidence>
<dbReference type="AlphaFoldDB" id="V5D4V1"/>
<sequence>MVCAPGCCDVLLYGGWSWLCDASLLLLFHCDEGDLFCAEGYTQVTGVMAMMMTGRVLLVCALCVLWCGLSGVAADGAGVVSDGSADEDLLLQWRAWLRRECAEEVSRRTGGSENASAVEECVHQGMDGVRAVVDGRRRWRRQRIAVAAAAGNGDVITDKDGQARNNEVSPPEIKDEKPVASGQESTDATRGKDQTTQNPSVAIVSRTKLISDQQQEEDERMTEKEDGGNEDEEVEDEAKKRETPPVVPPPPATAAGGGIKPPSGASGPAAPGAILTSRSSSGVDSSSRIGDEGSIVGISPNAVGKPSKNDKVPEAKENQHAQPHDGVVADTLNNGPKQNGSAPTTGQNENEVATLGAGGSRSSGEQITVKGGSEASRTDESSADPNTKLKESEKTPLKPSQAAATEPKTQQEVLTSVKEETKSKSTDASANLHDAPKSNEEHPASAATTMQSTSTGSQEAAATPSSNRIPPLHEETTTGTNTTENAQHPKETPATKTTTATTGDSDGSTAVSHTTSPLLLLLVVACAAAAAVVAA</sequence>
<keyword evidence="2" id="KW-0472">Membrane</keyword>
<name>V5D4V1_TRYCR</name>
<feature type="compositionally biased region" description="Basic and acidic residues" evidence="1">
    <location>
        <begin position="307"/>
        <end position="323"/>
    </location>
</feature>
<keyword evidence="2" id="KW-1133">Transmembrane helix</keyword>
<dbReference type="Proteomes" id="UP000017861">
    <property type="component" value="Unassembled WGS sequence"/>
</dbReference>
<feature type="compositionally biased region" description="Low complexity" evidence="1">
    <location>
        <begin position="494"/>
        <end position="509"/>
    </location>
</feature>
<protein>
    <submittedName>
        <fullName evidence="3">Mucin-associated surface protein (MASP)</fullName>
    </submittedName>
</protein>
<feature type="transmembrane region" description="Helical" evidence="2">
    <location>
        <begin position="56"/>
        <end position="74"/>
    </location>
</feature>
<comment type="caution">
    <text evidence="3">The sequence shown here is derived from an EMBL/GenBank/DDBJ whole genome shotgun (WGS) entry which is preliminary data.</text>
</comment>
<evidence type="ECO:0000313" key="4">
    <source>
        <dbReference type="Proteomes" id="UP000017861"/>
    </source>
</evidence>
<proteinExistence type="predicted"/>
<feature type="region of interest" description="Disordered" evidence="1">
    <location>
        <begin position="155"/>
        <end position="512"/>
    </location>
</feature>
<dbReference type="VEuPathDB" id="TriTrypDB:TCDM_09841"/>
<evidence type="ECO:0000256" key="1">
    <source>
        <dbReference type="SAM" id="MobiDB-lite"/>
    </source>
</evidence>
<evidence type="ECO:0000313" key="3">
    <source>
        <dbReference type="EMBL" id="ESS62506.1"/>
    </source>
</evidence>
<organism evidence="3 4">
    <name type="scientific">Trypanosoma cruzi Dm28c</name>
    <dbReference type="NCBI Taxonomy" id="1416333"/>
    <lineage>
        <taxon>Eukaryota</taxon>
        <taxon>Discoba</taxon>
        <taxon>Euglenozoa</taxon>
        <taxon>Kinetoplastea</taxon>
        <taxon>Metakinetoplastina</taxon>
        <taxon>Trypanosomatida</taxon>
        <taxon>Trypanosomatidae</taxon>
        <taxon>Trypanosoma</taxon>
        <taxon>Schizotrypanum</taxon>
    </lineage>
</organism>
<dbReference type="OrthoDB" id="10551397at2759"/>
<reference evidence="3 4" key="1">
    <citation type="journal article" date="2014" name="Genome Announc.">
        <title>Trypanosoma cruzi Clone Dm28c Draft Genome Sequence.</title>
        <authorList>
            <person name="Grisard E.C."/>
            <person name="Teixeira S.M."/>
            <person name="de Almeida L.G."/>
            <person name="Stoco P.H."/>
            <person name="Gerber A.L."/>
            <person name="Talavera-Lopez C."/>
            <person name="Lima O.C."/>
            <person name="Andersson B."/>
            <person name="de Vasconcelos A.T."/>
        </authorList>
    </citation>
    <scope>NUCLEOTIDE SEQUENCE [LARGE SCALE GENOMIC DNA]</scope>
    <source>
        <strain evidence="3 4">Dm28c</strain>
    </source>
</reference>
<keyword evidence="2" id="KW-0812">Transmembrane</keyword>
<feature type="compositionally biased region" description="Basic and acidic residues" evidence="1">
    <location>
        <begin position="434"/>
        <end position="443"/>
    </location>
</feature>
<feature type="compositionally biased region" description="Basic and acidic residues" evidence="1">
    <location>
        <begin position="387"/>
        <end position="396"/>
    </location>
</feature>
<accession>V5D4V1</accession>
<feature type="compositionally biased region" description="Low complexity" evidence="1">
    <location>
        <begin position="260"/>
        <end position="288"/>
    </location>
</feature>
<feature type="compositionally biased region" description="Polar residues" evidence="1">
    <location>
        <begin position="331"/>
        <end position="351"/>
    </location>
</feature>
<feature type="compositionally biased region" description="Low complexity" evidence="1">
    <location>
        <begin position="444"/>
        <end position="457"/>
    </location>
</feature>
<dbReference type="EMBL" id="AYLP01000180">
    <property type="protein sequence ID" value="ESS62506.1"/>
    <property type="molecule type" value="Genomic_DNA"/>
</dbReference>
<feature type="compositionally biased region" description="Polar residues" evidence="1">
    <location>
        <begin position="458"/>
        <end position="468"/>
    </location>
</feature>
<gene>
    <name evidence="3" type="ORF">TCDM_09841</name>
</gene>